<evidence type="ECO:0000313" key="3">
    <source>
        <dbReference type="Proteomes" id="UP000623467"/>
    </source>
</evidence>
<keyword evidence="1" id="KW-0812">Transmembrane</keyword>
<dbReference type="AlphaFoldDB" id="A0A8H6Z5T0"/>
<name>A0A8H6Z5T0_9AGAR</name>
<keyword evidence="1" id="KW-0472">Membrane</keyword>
<reference evidence="2" key="1">
    <citation type="submission" date="2020-05" db="EMBL/GenBank/DDBJ databases">
        <title>Mycena genomes resolve the evolution of fungal bioluminescence.</title>
        <authorList>
            <person name="Tsai I.J."/>
        </authorList>
    </citation>
    <scope>NUCLEOTIDE SEQUENCE</scope>
    <source>
        <strain evidence="2">160909Yilan</strain>
    </source>
</reference>
<gene>
    <name evidence="2" type="ORF">MSAN_00773600</name>
</gene>
<protein>
    <submittedName>
        <fullName evidence="2">Uncharacterized protein</fullName>
    </submittedName>
</protein>
<feature type="transmembrane region" description="Helical" evidence="1">
    <location>
        <begin position="20"/>
        <end position="36"/>
    </location>
</feature>
<dbReference type="Proteomes" id="UP000623467">
    <property type="component" value="Unassembled WGS sequence"/>
</dbReference>
<evidence type="ECO:0000313" key="2">
    <source>
        <dbReference type="EMBL" id="KAF7371372.1"/>
    </source>
</evidence>
<keyword evidence="3" id="KW-1185">Reference proteome</keyword>
<dbReference type="OrthoDB" id="3250682at2759"/>
<sequence>MAISLVPVSLATVAVESCLYGVYLVLAVTSICLLLGRNASSTRRSTPIFQSPIFMGAVGLFLTITAHWVIIVDRAFLGFIHFANPLGPLGFYADLSEFTEVLKTGFLVATAIIGDGLIIHRLWVVWGYNKKILIFPIATLVGLAVSGAGITYQFTQYRPGQNVFLSEAGRWITSATVFTLCTNLYSTAFISWRLWNHGRTIQPYGGPSLKCRPLHDMVPVLLGILSGPIQS</sequence>
<organism evidence="2 3">
    <name type="scientific">Mycena sanguinolenta</name>
    <dbReference type="NCBI Taxonomy" id="230812"/>
    <lineage>
        <taxon>Eukaryota</taxon>
        <taxon>Fungi</taxon>
        <taxon>Dikarya</taxon>
        <taxon>Basidiomycota</taxon>
        <taxon>Agaricomycotina</taxon>
        <taxon>Agaricomycetes</taxon>
        <taxon>Agaricomycetidae</taxon>
        <taxon>Agaricales</taxon>
        <taxon>Marasmiineae</taxon>
        <taxon>Mycenaceae</taxon>
        <taxon>Mycena</taxon>
    </lineage>
</organism>
<comment type="caution">
    <text evidence="2">The sequence shown here is derived from an EMBL/GenBank/DDBJ whole genome shotgun (WGS) entry which is preliminary data.</text>
</comment>
<dbReference type="EMBL" id="JACAZH010000004">
    <property type="protein sequence ID" value="KAF7371372.1"/>
    <property type="molecule type" value="Genomic_DNA"/>
</dbReference>
<feature type="transmembrane region" description="Helical" evidence="1">
    <location>
        <begin position="48"/>
        <end position="70"/>
    </location>
</feature>
<keyword evidence="1" id="KW-1133">Transmembrane helix</keyword>
<proteinExistence type="predicted"/>
<evidence type="ECO:0000256" key="1">
    <source>
        <dbReference type="SAM" id="Phobius"/>
    </source>
</evidence>
<feature type="transmembrane region" description="Helical" evidence="1">
    <location>
        <begin position="105"/>
        <end position="126"/>
    </location>
</feature>
<feature type="transmembrane region" description="Helical" evidence="1">
    <location>
        <begin position="132"/>
        <end position="152"/>
    </location>
</feature>
<accession>A0A8H6Z5T0</accession>